<evidence type="ECO:0000256" key="10">
    <source>
        <dbReference type="ARBA" id="ARBA00023125"/>
    </source>
</evidence>
<dbReference type="Gene3D" id="3.40.1360.10">
    <property type="match status" value="1"/>
</dbReference>
<dbReference type="PANTHER" id="PTHR30313">
    <property type="entry name" value="DNA PRIMASE"/>
    <property type="match status" value="1"/>
</dbReference>
<feature type="zinc finger region" description="CHC2-type" evidence="12 14">
    <location>
        <begin position="38"/>
        <end position="62"/>
    </location>
</feature>
<evidence type="ECO:0000313" key="17">
    <source>
        <dbReference type="EMBL" id="QNQ11515.1"/>
    </source>
</evidence>
<feature type="domain" description="Toprim" evidence="16">
    <location>
        <begin position="253"/>
        <end position="335"/>
    </location>
</feature>
<dbReference type="SUPFAM" id="SSF57783">
    <property type="entry name" value="Zinc beta-ribbon"/>
    <property type="match status" value="1"/>
</dbReference>
<evidence type="ECO:0000256" key="3">
    <source>
        <dbReference type="ARBA" id="ARBA00022679"/>
    </source>
</evidence>
<comment type="function">
    <text evidence="12 13">RNA polymerase that catalyzes the synthesis of short RNA molecules used as primers for DNA polymerase during DNA replication.</text>
</comment>
<dbReference type="EC" id="2.7.7.101" evidence="12"/>
<dbReference type="GO" id="GO:0006269">
    <property type="term" value="P:DNA replication, synthesis of primer"/>
    <property type="evidence" value="ECO:0007669"/>
    <property type="project" value="UniProtKB-UniRule"/>
</dbReference>
<evidence type="ECO:0000313" key="18">
    <source>
        <dbReference type="Proteomes" id="UP000516148"/>
    </source>
</evidence>
<comment type="domain">
    <text evidence="12">Contains an N-terminal zinc-binding domain, a central core domain that contains the primase activity, and a C-terminal DnaB-binding domain.</text>
</comment>
<dbReference type="PANTHER" id="PTHR30313:SF2">
    <property type="entry name" value="DNA PRIMASE"/>
    <property type="match status" value="1"/>
</dbReference>
<dbReference type="AlphaFoldDB" id="A0A7H0LPB2"/>
<keyword evidence="18" id="KW-1185">Reference proteome</keyword>
<evidence type="ECO:0000256" key="7">
    <source>
        <dbReference type="ARBA" id="ARBA00022771"/>
    </source>
</evidence>
<dbReference type="InterPro" id="IPR006171">
    <property type="entry name" value="TOPRIM_dom"/>
</dbReference>
<dbReference type="GO" id="GO:0008270">
    <property type="term" value="F:zinc ion binding"/>
    <property type="evidence" value="ECO:0007669"/>
    <property type="project" value="UniProtKB-UniRule"/>
</dbReference>
<gene>
    <name evidence="12" type="primary">dnaG</name>
    <name evidence="17" type="ORF">H3Z74_10485</name>
</gene>
<dbReference type="Pfam" id="PF08275">
    <property type="entry name" value="DNAG_N"/>
    <property type="match status" value="1"/>
</dbReference>
<evidence type="ECO:0000259" key="16">
    <source>
        <dbReference type="PROSITE" id="PS50880"/>
    </source>
</evidence>
<evidence type="ECO:0000256" key="8">
    <source>
        <dbReference type="ARBA" id="ARBA00022833"/>
    </source>
</evidence>
<organism evidence="17 18">
    <name type="scientific">Sphingomonas alpina</name>
    <dbReference type="NCBI Taxonomy" id="653931"/>
    <lineage>
        <taxon>Bacteria</taxon>
        <taxon>Pseudomonadati</taxon>
        <taxon>Pseudomonadota</taxon>
        <taxon>Alphaproteobacteria</taxon>
        <taxon>Sphingomonadales</taxon>
        <taxon>Sphingomonadaceae</taxon>
        <taxon>Sphingomonas</taxon>
    </lineage>
</organism>
<dbReference type="InterPro" id="IPR013264">
    <property type="entry name" value="DNAG_N"/>
</dbReference>
<name>A0A7H0LPB2_9SPHN</name>
<dbReference type="CDD" id="cd03364">
    <property type="entry name" value="TOPRIM_DnaG_primases"/>
    <property type="match status" value="1"/>
</dbReference>
<evidence type="ECO:0000256" key="4">
    <source>
        <dbReference type="ARBA" id="ARBA00022695"/>
    </source>
</evidence>
<comment type="catalytic activity">
    <reaction evidence="12">
        <text>ssDNA + n NTP = ssDNA/pppN(pN)n-1 hybrid + (n-1) diphosphate.</text>
        <dbReference type="EC" id="2.7.7.101"/>
    </reaction>
</comment>
<comment type="cofactor">
    <cofactor evidence="12 13 14">
        <name>Zn(2+)</name>
        <dbReference type="ChEBI" id="CHEBI:29105"/>
    </cofactor>
    <text evidence="12 13 14">Binds 1 zinc ion per monomer.</text>
</comment>
<dbReference type="InterPro" id="IPR034151">
    <property type="entry name" value="TOPRIM_DnaG_bac"/>
</dbReference>
<dbReference type="InterPro" id="IPR037068">
    <property type="entry name" value="DNA_primase_core_N_sf"/>
</dbReference>
<dbReference type="Proteomes" id="UP000516148">
    <property type="component" value="Chromosome"/>
</dbReference>
<keyword evidence="2 12" id="KW-0639">Primosome</keyword>
<dbReference type="PIRSF" id="PIRSF002811">
    <property type="entry name" value="DnaG"/>
    <property type="match status" value="1"/>
</dbReference>
<dbReference type="Pfam" id="PF01807">
    <property type="entry name" value="Zn_ribbon_DnaG"/>
    <property type="match status" value="1"/>
</dbReference>
<dbReference type="InterPro" id="IPR002694">
    <property type="entry name" value="Znf_CHC2"/>
</dbReference>
<evidence type="ECO:0000256" key="9">
    <source>
        <dbReference type="ARBA" id="ARBA00022842"/>
    </source>
</evidence>
<dbReference type="GO" id="GO:0003899">
    <property type="term" value="F:DNA-directed RNA polymerase activity"/>
    <property type="evidence" value="ECO:0007669"/>
    <property type="project" value="UniProtKB-UniRule"/>
</dbReference>
<proteinExistence type="inferred from homology"/>
<dbReference type="GO" id="GO:0003677">
    <property type="term" value="F:DNA binding"/>
    <property type="evidence" value="ECO:0007669"/>
    <property type="project" value="UniProtKB-KW"/>
</dbReference>
<keyword evidence="6 12" id="KW-0479">Metal-binding</keyword>
<dbReference type="SUPFAM" id="SSF56731">
    <property type="entry name" value="DNA primase core"/>
    <property type="match status" value="1"/>
</dbReference>
<feature type="region of interest" description="Disordered" evidence="15">
    <location>
        <begin position="427"/>
        <end position="446"/>
    </location>
</feature>
<dbReference type="FunFam" id="3.90.580.10:FF:000001">
    <property type="entry name" value="DNA primase"/>
    <property type="match status" value="1"/>
</dbReference>
<comment type="subunit">
    <text evidence="12">Monomer. Interacts with DnaB.</text>
</comment>
<evidence type="ECO:0000256" key="5">
    <source>
        <dbReference type="ARBA" id="ARBA00022705"/>
    </source>
</evidence>
<keyword evidence="1 12" id="KW-0240">DNA-directed RNA polymerase</keyword>
<keyword evidence="8 12" id="KW-0862">Zinc</keyword>
<dbReference type="InterPro" id="IPR050219">
    <property type="entry name" value="DnaG_primase"/>
</dbReference>
<dbReference type="InterPro" id="IPR036977">
    <property type="entry name" value="DNA_primase_Znf_CHC2"/>
</dbReference>
<evidence type="ECO:0000256" key="6">
    <source>
        <dbReference type="ARBA" id="ARBA00022723"/>
    </source>
</evidence>
<keyword evidence="7 12" id="KW-0863">Zinc-finger</keyword>
<dbReference type="NCBIfam" id="TIGR01391">
    <property type="entry name" value="dnaG"/>
    <property type="match status" value="1"/>
</dbReference>
<evidence type="ECO:0000256" key="13">
    <source>
        <dbReference type="PIRNR" id="PIRNR002811"/>
    </source>
</evidence>
<evidence type="ECO:0000256" key="11">
    <source>
        <dbReference type="ARBA" id="ARBA00023163"/>
    </source>
</evidence>
<evidence type="ECO:0000256" key="15">
    <source>
        <dbReference type="SAM" id="MobiDB-lite"/>
    </source>
</evidence>
<keyword evidence="11 12" id="KW-0804">Transcription</keyword>
<dbReference type="PROSITE" id="PS50880">
    <property type="entry name" value="TOPRIM"/>
    <property type="match status" value="1"/>
</dbReference>
<keyword evidence="10 12" id="KW-0238">DNA-binding</keyword>
<dbReference type="Pfam" id="PF13662">
    <property type="entry name" value="Toprim_4"/>
    <property type="match status" value="1"/>
</dbReference>
<keyword evidence="3 12" id="KW-0808">Transferase</keyword>
<dbReference type="InterPro" id="IPR030846">
    <property type="entry name" value="DnaG_bac"/>
</dbReference>
<dbReference type="SMART" id="SM00400">
    <property type="entry name" value="ZnF_CHCC"/>
    <property type="match status" value="1"/>
</dbReference>
<dbReference type="Gene3D" id="3.90.980.10">
    <property type="entry name" value="DNA primase, catalytic core, N-terminal domain"/>
    <property type="match status" value="1"/>
</dbReference>
<sequence>MTLTPQFLDELRARTLLSALIGRTTKLQKAGKEYRACCPFHNEKTPSFYVNDDKGFYHCFGCSAHGDAIKWLTDQRGLPFMDAVKELAQAAGMELPAMDRQSAEKAERAKGLHEVCADAASWFTDQLNGIGGAEARTILERRGIKASTAKEFALGFAPDSRGKLKDALKEYGDPLLVESGLLISVEGKDPYDRFRGRLMIPIRDPRGRTVAFGGRIIGDGEPKYLNSPETPLFDKGRTLYNLDKAAAASRKAGRVLVVEGYMDVIALAQAGFGEAVAPLGTALTEAQLERLWRLSDVPILCFDGDSAGQKAAIRAANRAMPMLGPGRSLAFVTLPQGQDPDDLVRAKGPAAFEALVQAAEPLVDRLWNHERDAEPLDTPEQKAGFKRRFTELANAIADQDVRTEYLAEFRRRFDKMYEKERKEWTPRPPFVPGKRGGPRDKWKPPVGPVTDYAKSVGATGIDRILAKAILAGLIRHPAEIARHMEVLGSLKLADEALAKLFEAVVNLAIKDANNGGALDSEGLLTILASSEFDIIAHDLLRADQLSCSFTQKDAEPQRAREDLDEAIAILVSRPEVDAALAEATATMKAHYSDTSFDWDGAFEKQVALVKEQQALDARLANLVQANEDARAFSTEGNE</sequence>
<evidence type="ECO:0000256" key="12">
    <source>
        <dbReference type="HAMAP-Rule" id="MF_00974"/>
    </source>
</evidence>
<dbReference type="GO" id="GO:1990077">
    <property type="term" value="C:primosome complex"/>
    <property type="evidence" value="ECO:0007669"/>
    <property type="project" value="UniProtKB-KW"/>
</dbReference>
<keyword evidence="5 12" id="KW-0235">DNA replication</keyword>
<keyword evidence="9" id="KW-0460">Magnesium</keyword>
<protein>
    <recommendedName>
        <fullName evidence="12 13">DNA primase</fullName>
        <ecNumber evidence="12">2.7.7.101</ecNumber>
    </recommendedName>
</protein>
<comment type="similarity">
    <text evidence="12 13">Belongs to the DnaG primase family.</text>
</comment>
<dbReference type="GO" id="GO:0005737">
    <property type="term" value="C:cytoplasm"/>
    <property type="evidence" value="ECO:0007669"/>
    <property type="project" value="TreeGrafter"/>
</dbReference>
<reference evidence="17 18" key="1">
    <citation type="submission" date="2020-09" db="EMBL/GenBank/DDBJ databases">
        <title>Sphingomonas sp., a new species isolated from pork steak.</title>
        <authorList>
            <person name="Heidler von Heilborn D."/>
        </authorList>
    </citation>
    <scope>NUCLEOTIDE SEQUENCE [LARGE SCALE GENOMIC DNA]</scope>
    <source>
        <strain evidence="18">S8-3T</strain>
    </source>
</reference>
<dbReference type="HAMAP" id="MF_00974">
    <property type="entry name" value="DNA_primase_DnaG"/>
    <property type="match status" value="1"/>
</dbReference>
<dbReference type="KEGG" id="spap:H3Z74_10485"/>
<dbReference type="InterPro" id="IPR006295">
    <property type="entry name" value="DNA_primase_DnaG"/>
</dbReference>
<evidence type="ECO:0000256" key="1">
    <source>
        <dbReference type="ARBA" id="ARBA00022478"/>
    </source>
</evidence>
<dbReference type="Gene3D" id="3.90.580.10">
    <property type="entry name" value="Zinc finger, CHC2-type domain"/>
    <property type="match status" value="1"/>
</dbReference>
<dbReference type="RefSeq" id="WP_187763795.1">
    <property type="nucleotide sequence ID" value="NZ_CP061038.1"/>
</dbReference>
<keyword evidence="4 12" id="KW-0548">Nucleotidyltransferase</keyword>
<accession>A0A7H0LPB2</accession>
<dbReference type="GO" id="GO:0000428">
    <property type="term" value="C:DNA-directed RNA polymerase complex"/>
    <property type="evidence" value="ECO:0007669"/>
    <property type="project" value="UniProtKB-KW"/>
</dbReference>
<dbReference type="EMBL" id="CP061038">
    <property type="protein sequence ID" value="QNQ11515.1"/>
    <property type="molecule type" value="Genomic_DNA"/>
</dbReference>
<dbReference type="SMART" id="SM00493">
    <property type="entry name" value="TOPRIM"/>
    <property type="match status" value="1"/>
</dbReference>
<evidence type="ECO:0000256" key="2">
    <source>
        <dbReference type="ARBA" id="ARBA00022515"/>
    </source>
</evidence>
<evidence type="ECO:0000256" key="14">
    <source>
        <dbReference type="PIRSR" id="PIRSR002811-1"/>
    </source>
</evidence>
<dbReference type="FunFam" id="3.40.1360.10:FF:000002">
    <property type="entry name" value="DNA primase"/>
    <property type="match status" value="1"/>
</dbReference>